<dbReference type="STRING" id="47500.AF333_23080"/>
<dbReference type="EMBL" id="LGUG01000004">
    <property type="protein sequence ID" value="KON97884.1"/>
    <property type="molecule type" value="Genomic_DNA"/>
</dbReference>
<reference evidence="7 9" key="2">
    <citation type="submission" date="2016-10" db="EMBL/GenBank/DDBJ databases">
        <authorList>
            <person name="de Groot N.N."/>
        </authorList>
    </citation>
    <scope>NUCLEOTIDE SEQUENCE [LARGE SCALE GENOMIC DNA]</scope>
    <source>
        <strain evidence="7 9">DSM 2895</strain>
    </source>
</reference>
<keyword evidence="3 5" id="KW-1133">Transmembrane helix</keyword>
<evidence type="ECO:0000256" key="5">
    <source>
        <dbReference type="SAM" id="Phobius"/>
    </source>
</evidence>
<organism evidence="6 8">
    <name type="scientific">Aneurinibacillus migulanus</name>
    <name type="common">Bacillus migulanus</name>
    <dbReference type="NCBI Taxonomy" id="47500"/>
    <lineage>
        <taxon>Bacteria</taxon>
        <taxon>Bacillati</taxon>
        <taxon>Bacillota</taxon>
        <taxon>Bacilli</taxon>
        <taxon>Bacillales</taxon>
        <taxon>Paenibacillaceae</taxon>
        <taxon>Aneurinibacillus group</taxon>
        <taxon>Aneurinibacillus</taxon>
    </lineage>
</organism>
<dbReference type="Proteomes" id="UP000037269">
    <property type="component" value="Unassembled WGS sequence"/>
</dbReference>
<evidence type="ECO:0000313" key="7">
    <source>
        <dbReference type="EMBL" id="SDH97097.1"/>
    </source>
</evidence>
<keyword evidence="8" id="KW-1185">Reference proteome</keyword>
<proteinExistence type="predicted"/>
<dbReference type="InterPro" id="IPR019109">
    <property type="entry name" value="MamF_MmsF"/>
</dbReference>
<dbReference type="AlphaFoldDB" id="A0A0D1Y5P3"/>
<evidence type="ECO:0000256" key="2">
    <source>
        <dbReference type="ARBA" id="ARBA00022692"/>
    </source>
</evidence>
<evidence type="ECO:0000256" key="1">
    <source>
        <dbReference type="ARBA" id="ARBA00004141"/>
    </source>
</evidence>
<dbReference type="RefSeq" id="WP_043067817.1">
    <property type="nucleotide sequence ID" value="NZ_BJOA01000026.1"/>
</dbReference>
<dbReference type="OrthoDB" id="2989462at2"/>
<protein>
    <recommendedName>
        <fullName evidence="10">DUF4870 domain-containing protein</fullName>
    </recommendedName>
</protein>
<evidence type="ECO:0000256" key="4">
    <source>
        <dbReference type="ARBA" id="ARBA00023136"/>
    </source>
</evidence>
<accession>A0A0D1Y5P3</accession>
<dbReference type="GeneID" id="42308011"/>
<feature type="transmembrane region" description="Helical" evidence="5">
    <location>
        <begin position="47"/>
        <end position="80"/>
    </location>
</feature>
<evidence type="ECO:0008006" key="10">
    <source>
        <dbReference type="Google" id="ProtNLM"/>
    </source>
</evidence>
<sequence>MNPKPACIVIHGSTFFAPVLVPLLFYFLSDQPYIKEKAMEALLFHILMGVAIAISSFLMIVLIGFVLVPIFSIIAIYYPIKGIIRALQEKPFHYPIVHGWVR</sequence>
<name>A0A0D1Y5P3_ANEMI</name>
<keyword evidence="4 5" id="KW-0472">Membrane</keyword>
<evidence type="ECO:0000313" key="8">
    <source>
        <dbReference type="Proteomes" id="UP000037269"/>
    </source>
</evidence>
<feature type="transmembrane region" description="Helical" evidence="5">
    <location>
        <begin position="7"/>
        <end position="27"/>
    </location>
</feature>
<dbReference type="Proteomes" id="UP000182836">
    <property type="component" value="Unassembled WGS sequence"/>
</dbReference>
<dbReference type="Pfam" id="PF09685">
    <property type="entry name" value="MamF_MmsF"/>
    <property type="match status" value="1"/>
</dbReference>
<evidence type="ECO:0000256" key="3">
    <source>
        <dbReference type="ARBA" id="ARBA00022989"/>
    </source>
</evidence>
<keyword evidence="2 5" id="KW-0812">Transmembrane</keyword>
<dbReference type="PATRIC" id="fig|47500.12.peg.2838"/>
<gene>
    <name evidence="6" type="ORF">AF333_23080</name>
    <name evidence="7" type="ORF">SAMN04487909_10184</name>
</gene>
<reference evidence="6 8" key="1">
    <citation type="submission" date="2015-07" db="EMBL/GenBank/DDBJ databases">
        <title>Fjat-14205 dsm 2895.</title>
        <authorList>
            <person name="Liu B."/>
            <person name="Wang J."/>
            <person name="Zhu Y."/>
            <person name="Liu G."/>
            <person name="Chen Q."/>
            <person name="Chen Z."/>
            <person name="Lan J."/>
            <person name="Che J."/>
            <person name="Ge C."/>
            <person name="Shi H."/>
            <person name="Pan Z."/>
            <person name="Liu X."/>
        </authorList>
    </citation>
    <scope>NUCLEOTIDE SEQUENCE [LARGE SCALE GENOMIC DNA]</scope>
    <source>
        <strain evidence="6 8">DSM 2895</strain>
    </source>
</reference>
<dbReference type="EMBL" id="FNED01000001">
    <property type="protein sequence ID" value="SDH97097.1"/>
    <property type="molecule type" value="Genomic_DNA"/>
</dbReference>
<comment type="subcellular location">
    <subcellularLocation>
        <location evidence="1">Membrane</location>
        <topology evidence="1">Multi-pass membrane protein</topology>
    </subcellularLocation>
</comment>
<evidence type="ECO:0000313" key="9">
    <source>
        <dbReference type="Proteomes" id="UP000182836"/>
    </source>
</evidence>
<evidence type="ECO:0000313" key="6">
    <source>
        <dbReference type="EMBL" id="KON97884.1"/>
    </source>
</evidence>